<dbReference type="RefSeq" id="WP_011419103.1">
    <property type="nucleotide sequence ID" value="NC_007760.1"/>
</dbReference>
<evidence type="ECO:0000313" key="11">
    <source>
        <dbReference type="EMBL" id="ABC79820.1"/>
    </source>
</evidence>
<reference evidence="11 12" key="1">
    <citation type="submission" date="2006-01" db="EMBL/GenBank/DDBJ databases">
        <title>Complete sequence of Anaeromyxobacter dehalogenans 2CP-C.</title>
        <authorList>
            <consortium name="US DOE Joint Genome Institute"/>
            <person name="Copeland A."/>
            <person name="Lucas S."/>
            <person name="Lapidus A."/>
            <person name="Barry K."/>
            <person name="Detter J.C."/>
            <person name="Glavina T."/>
            <person name="Hammon N."/>
            <person name="Israni S."/>
            <person name="Pitluck S."/>
            <person name="Brettin T."/>
            <person name="Bruce D."/>
            <person name="Han C."/>
            <person name="Tapia R."/>
            <person name="Gilna P."/>
            <person name="Kiss H."/>
            <person name="Schmutz J."/>
            <person name="Larimer F."/>
            <person name="Land M."/>
            <person name="Kyrpides N."/>
            <person name="Anderson I."/>
            <person name="Sanford R.A."/>
            <person name="Ritalahti K.M."/>
            <person name="Thomas H.S."/>
            <person name="Kirby J.R."/>
            <person name="Zhulin I.B."/>
            <person name="Loeffler F.E."/>
            <person name="Richardson P."/>
        </authorList>
    </citation>
    <scope>NUCLEOTIDE SEQUENCE [LARGE SCALE GENOMIC DNA]</scope>
    <source>
        <strain evidence="11 12">2CP-C</strain>
    </source>
</reference>
<dbReference type="HOGENOM" id="CLU_048716_0_0_7"/>
<dbReference type="InterPro" id="IPR000890">
    <property type="entry name" value="Aliphatic_acid_kin_short-chain"/>
</dbReference>
<dbReference type="KEGG" id="ade:Adeh_0042"/>
<organism evidence="11 12">
    <name type="scientific">Anaeromyxobacter dehalogenans (strain 2CP-C)</name>
    <dbReference type="NCBI Taxonomy" id="290397"/>
    <lineage>
        <taxon>Bacteria</taxon>
        <taxon>Pseudomonadati</taxon>
        <taxon>Myxococcota</taxon>
        <taxon>Myxococcia</taxon>
        <taxon>Myxococcales</taxon>
        <taxon>Cystobacterineae</taxon>
        <taxon>Anaeromyxobacteraceae</taxon>
        <taxon>Anaeromyxobacter</taxon>
    </lineage>
</organism>
<comment type="similarity">
    <text evidence="2 9 10">Belongs to the acetokinase family.</text>
</comment>
<evidence type="ECO:0000313" key="12">
    <source>
        <dbReference type="Proteomes" id="UP000001935"/>
    </source>
</evidence>
<dbReference type="NCBIfam" id="TIGR02707">
    <property type="entry name" value="butyr_kinase"/>
    <property type="match status" value="1"/>
</dbReference>
<evidence type="ECO:0000256" key="2">
    <source>
        <dbReference type="ARBA" id="ARBA00008748"/>
    </source>
</evidence>
<keyword evidence="3 9" id="KW-0963">Cytoplasm</keyword>
<dbReference type="STRING" id="290397.Adeh_0042"/>
<dbReference type="PANTHER" id="PTHR21060:SF15">
    <property type="entry name" value="ACETATE KINASE-RELATED"/>
    <property type="match status" value="1"/>
</dbReference>
<evidence type="ECO:0000256" key="1">
    <source>
        <dbReference type="ARBA" id="ARBA00004496"/>
    </source>
</evidence>
<dbReference type="InterPro" id="IPR023865">
    <property type="entry name" value="Aliphatic_acid_kinase_CS"/>
</dbReference>
<sequence>MSASAGPHGPLVLAVNPGAGSTKLGLFRGGGLVREEKVLHPEAMARPAARIWDELPGRVAAAEDFLARAGVRAGDLAAVAGRGGLLPPLAAGAYLVDDALVAELERAAHGEHASNLGAPMARALAAPHGCPALVVDPVSVDELAPVARVTGLAGVERTSFAHALNLRAVARRHAASAGRPLEALALVLAHLGTGISLCALAGGRMVDVVNPRDEGPFSGDRAGGVPATALVDLCFAPGADARTVKRRLFGDGGLYAHLGTRDVREALARAGRGDARAALLVDAMCYQAAKAVAAMAVALDGRVDAIVLTGGLAHLAPVVEGVRRRVAWIAPVEVHPGEDELRALAEGALRVLSGEEPARPYAPLAPDR</sequence>
<dbReference type="EC" id="2.7.2.7" evidence="9"/>
<keyword evidence="7 9" id="KW-0067">ATP-binding</keyword>
<evidence type="ECO:0000256" key="7">
    <source>
        <dbReference type="ARBA" id="ARBA00022840"/>
    </source>
</evidence>
<keyword evidence="6 9" id="KW-0418">Kinase</keyword>
<dbReference type="NCBIfam" id="NF002834">
    <property type="entry name" value="PRK03011.1-5"/>
    <property type="match status" value="1"/>
</dbReference>
<dbReference type="eggNOG" id="COG3426">
    <property type="taxonomic scope" value="Bacteria"/>
</dbReference>
<dbReference type="AlphaFoldDB" id="Q2ILY5"/>
<comment type="subcellular location">
    <subcellularLocation>
        <location evidence="1 9">Cytoplasm</location>
    </subcellularLocation>
</comment>
<dbReference type="GO" id="GO:0006083">
    <property type="term" value="P:acetate metabolic process"/>
    <property type="evidence" value="ECO:0007669"/>
    <property type="project" value="TreeGrafter"/>
</dbReference>
<dbReference type="Proteomes" id="UP000001935">
    <property type="component" value="Chromosome"/>
</dbReference>
<keyword evidence="5 9" id="KW-0547">Nucleotide-binding</keyword>
<evidence type="ECO:0000256" key="3">
    <source>
        <dbReference type="ARBA" id="ARBA00022490"/>
    </source>
</evidence>
<dbReference type="EMBL" id="CP000251">
    <property type="protein sequence ID" value="ABC79820.1"/>
    <property type="molecule type" value="Genomic_DNA"/>
</dbReference>
<name>Q2ILY5_ANADE</name>
<dbReference type="GO" id="GO:0008776">
    <property type="term" value="F:acetate kinase activity"/>
    <property type="evidence" value="ECO:0007669"/>
    <property type="project" value="TreeGrafter"/>
</dbReference>
<keyword evidence="4 9" id="KW-0808">Transferase</keyword>
<protein>
    <recommendedName>
        <fullName evidence="9">Probable butyrate kinase</fullName>
        <shortName evidence="9">BK</shortName>
        <ecNumber evidence="9">2.7.2.7</ecNumber>
    </recommendedName>
    <alternativeName>
        <fullName evidence="9">Branched-chain carboxylic acid kinase</fullName>
    </alternativeName>
</protein>
<dbReference type="GO" id="GO:0005737">
    <property type="term" value="C:cytoplasm"/>
    <property type="evidence" value="ECO:0007669"/>
    <property type="project" value="UniProtKB-SubCell"/>
</dbReference>
<dbReference type="GO" id="GO:0005524">
    <property type="term" value="F:ATP binding"/>
    <property type="evidence" value="ECO:0007669"/>
    <property type="project" value="UniProtKB-KW"/>
</dbReference>
<evidence type="ECO:0000256" key="9">
    <source>
        <dbReference type="HAMAP-Rule" id="MF_00542"/>
    </source>
</evidence>
<dbReference type="PIRSF" id="PIRSF036458">
    <property type="entry name" value="Butyrate_kin"/>
    <property type="match status" value="1"/>
</dbReference>
<accession>Q2ILY5</accession>
<evidence type="ECO:0000256" key="10">
    <source>
        <dbReference type="RuleBase" id="RU003835"/>
    </source>
</evidence>
<dbReference type="Pfam" id="PF00871">
    <property type="entry name" value="Acetate_kinase"/>
    <property type="match status" value="1"/>
</dbReference>
<dbReference type="PANTHER" id="PTHR21060">
    <property type="entry name" value="ACETATE KINASE"/>
    <property type="match status" value="1"/>
</dbReference>
<dbReference type="InterPro" id="IPR043129">
    <property type="entry name" value="ATPase_NBD"/>
</dbReference>
<dbReference type="OrthoDB" id="9771859at2"/>
<dbReference type="SUPFAM" id="SSF53067">
    <property type="entry name" value="Actin-like ATPase domain"/>
    <property type="match status" value="2"/>
</dbReference>
<dbReference type="Gene3D" id="3.30.420.40">
    <property type="match status" value="2"/>
</dbReference>
<evidence type="ECO:0000256" key="6">
    <source>
        <dbReference type="ARBA" id="ARBA00022777"/>
    </source>
</evidence>
<dbReference type="PRINTS" id="PR00471">
    <property type="entry name" value="ACETATEKNASE"/>
</dbReference>
<evidence type="ECO:0000256" key="8">
    <source>
        <dbReference type="ARBA" id="ARBA00048596"/>
    </source>
</evidence>
<dbReference type="HAMAP" id="MF_00542">
    <property type="entry name" value="Butyrate_kinase"/>
    <property type="match status" value="1"/>
</dbReference>
<dbReference type="CDD" id="cd24011">
    <property type="entry name" value="ASKHA_NBD_BK"/>
    <property type="match status" value="1"/>
</dbReference>
<dbReference type="GO" id="GO:0047761">
    <property type="term" value="F:butyrate kinase activity"/>
    <property type="evidence" value="ECO:0007669"/>
    <property type="project" value="UniProtKB-UniRule"/>
</dbReference>
<evidence type="ECO:0000256" key="5">
    <source>
        <dbReference type="ARBA" id="ARBA00022741"/>
    </source>
</evidence>
<dbReference type="InterPro" id="IPR011245">
    <property type="entry name" value="Butyrate_kin"/>
</dbReference>
<proteinExistence type="inferred from homology"/>
<evidence type="ECO:0000256" key="4">
    <source>
        <dbReference type="ARBA" id="ARBA00022679"/>
    </source>
</evidence>
<comment type="catalytic activity">
    <reaction evidence="8 9">
        <text>butanoate + ATP = butanoyl phosphate + ADP</text>
        <dbReference type="Rhea" id="RHEA:13585"/>
        <dbReference type="ChEBI" id="CHEBI:17968"/>
        <dbReference type="ChEBI" id="CHEBI:30616"/>
        <dbReference type="ChEBI" id="CHEBI:58079"/>
        <dbReference type="ChEBI" id="CHEBI:456216"/>
        <dbReference type="EC" id="2.7.2.7"/>
    </reaction>
</comment>
<gene>
    <name evidence="9" type="primary">buk</name>
    <name evidence="11" type="ordered locus">Adeh_0042</name>
</gene>
<dbReference type="PROSITE" id="PS01076">
    <property type="entry name" value="ACETATE_KINASE_2"/>
    <property type="match status" value="1"/>
</dbReference>